<evidence type="ECO:0000256" key="1">
    <source>
        <dbReference type="SAM" id="MobiDB-lite"/>
    </source>
</evidence>
<keyword evidence="3" id="KW-1185">Reference proteome</keyword>
<proteinExistence type="predicted"/>
<dbReference type="GeneID" id="83197445"/>
<dbReference type="RefSeq" id="XP_058333283.1">
    <property type="nucleotide sequence ID" value="XM_058470142.1"/>
</dbReference>
<organism evidence="2 3">
    <name type="scientific">Penicillium chermesinum</name>
    <dbReference type="NCBI Taxonomy" id="63820"/>
    <lineage>
        <taxon>Eukaryota</taxon>
        <taxon>Fungi</taxon>
        <taxon>Dikarya</taxon>
        <taxon>Ascomycota</taxon>
        <taxon>Pezizomycotina</taxon>
        <taxon>Eurotiomycetes</taxon>
        <taxon>Eurotiomycetidae</taxon>
        <taxon>Eurotiales</taxon>
        <taxon>Aspergillaceae</taxon>
        <taxon>Penicillium</taxon>
    </lineage>
</organism>
<protein>
    <submittedName>
        <fullName evidence="2">Uncharacterized protein</fullName>
    </submittedName>
</protein>
<sequence>MSDSTSNPNVIQLEDWCRDEPDQQLGSDADTEGMTTPEFWGSLAGGNFPYPEKDEAAIASSSIHVPASLLDCEYLEGFQSLEQLQPDPGALKATEKSFDDPFGAARIKSAASDHEGTLS</sequence>
<feature type="compositionally biased region" description="Polar residues" evidence="1">
    <location>
        <begin position="1"/>
        <end position="10"/>
    </location>
</feature>
<feature type="region of interest" description="Disordered" evidence="1">
    <location>
        <begin position="1"/>
        <end position="37"/>
    </location>
</feature>
<comment type="caution">
    <text evidence="2">The sequence shown here is derived from an EMBL/GenBank/DDBJ whole genome shotgun (WGS) entry which is preliminary data.</text>
</comment>
<reference evidence="2" key="2">
    <citation type="journal article" date="2023" name="IMA Fungus">
        <title>Comparative genomic study of the Penicillium genus elucidates a diverse pangenome and 15 lateral gene transfer events.</title>
        <authorList>
            <person name="Petersen C."/>
            <person name="Sorensen T."/>
            <person name="Nielsen M.R."/>
            <person name="Sondergaard T.E."/>
            <person name="Sorensen J.L."/>
            <person name="Fitzpatrick D.A."/>
            <person name="Frisvad J.C."/>
            <person name="Nielsen K.L."/>
        </authorList>
    </citation>
    <scope>NUCLEOTIDE SEQUENCE</scope>
    <source>
        <strain evidence="2">IBT 19713</strain>
    </source>
</reference>
<dbReference type="AlphaFoldDB" id="A0A9W9PIH4"/>
<name>A0A9W9PIH4_9EURO</name>
<evidence type="ECO:0000313" key="2">
    <source>
        <dbReference type="EMBL" id="KAJ5245862.1"/>
    </source>
</evidence>
<dbReference type="EMBL" id="JAPQKS010000002">
    <property type="protein sequence ID" value="KAJ5245862.1"/>
    <property type="molecule type" value="Genomic_DNA"/>
</dbReference>
<reference evidence="2" key="1">
    <citation type="submission" date="2022-11" db="EMBL/GenBank/DDBJ databases">
        <authorList>
            <person name="Petersen C."/>
        </authorList>
    </citation>
    <scope>NUCLEOTIDE SEQUENCE</scope>
    <source>
        <strain evidence="2">IBT 19713</strain>
    </source>
</reference>
<accession>A0A9W9PIH4</accession>
<evidence type="ECO:0000313" key="3">
    <source>
        <dbReference type="Proteomes" id="UP001150941"/>
    </source>
</evidence>
<dbReference type="Proteomes" id="UP001150941">
    <property type="component" value="Unassembled WGS sequence"/>
</dbReference>
<gene>
    <name evidence="2" type="ORF">N7468_000845</name>
</gene>
<dbReference type="OrthoDB" id="4366898at2759"/>